<comment type="similarity">
    <text evidence="1 6">Belongs to the thiolase-like superfamily. Thiolase family.</text>
</comment>
<evidence type="ECO:0000256" key="1">
    <source>
        <dbReference type="ARBA" id="ARBA00010982"/>
    </source>
</evidence>
<dbReference type="EMBL" id="CP026095">
    <property type="protein sequence ID" value="AZV43399.1"/>
    <property type="molecule type" value="Genomic_DNA"/>
</dbReference>
<proteinExistence type="inferred from homology"/>
<dbReference type="InterPro" id="IPR016039">
    <property type="entry name" value="Thiolase-like"/>
</dbReference>
<dbReference type="SUPFAM" id="SSF53901">
    <property type="entry name" value="Thiolase-like"/>
    <property type="match status" value="2"/>
</dbReference>
<evidence type="ECO:0000256" key="5">
    <source>
        <dbReference type="ARBA" id="ARBA00030755"/>
    </source>
</evidence>
<sequence length="393" mass="41672">MTNVYILGGSRTPFGSFGGILKDVSAVELGVIASRGAIEKSKVEAKEIEHVFAGNVIHTSKNATYLGRHVALKSGIPIESPSLTLNRLCGSGLQAIVSAAQTILLDEAQVVLALGTENMSQSPHVLRNVRFGTGLKSPEMDDMLWATLTDEYVGCGMGMTAENLATQYEIGRDVQDQFTLESQKKASRAQQEGRFKQEITPVIVENKGKQINIEEDEHIRHDATLEKLAYLKPAFKKDGTVTAGNASGINDGAAAIILASESYVTKKQDITPMARIVSWGIAGVDPSIMGIGPVSATKIALKKAGLSMNDIDLIEANEAFAAQYLAVEKELGLNREKVNVNGGAIALGHPVGASGARILNSLAIELKNQGKKYGLATLCIGGGQGISMIIESV</sequence>
<dbReference type="FunFam" id="3.40.47.10:FF:000010">
    <property type="entry name" value="Acetyl-CoA acetyltransferase (Thiolase)"/>
    <property type="match status" value="1"/>
</dbReference>
<dbReference type="CDD" id="cd00751">
    <property type="entry name" value="thiolase"/>
    <property type="match status" value="1"/>
</dbReference>
<dbReference type="RefSeq" id="WP_127760601.1">
    <property type="nucleotide sequence ID" value="NZ_CP026095.1"/>
</dbReference>
<dbReference type="PANTHER" id="PTHR18919">
    <property type="entry name" value="ACETYL-COA C-ACYLTRANSFERASE"/>
    <property type="match status" value="1"/>
</dbReference>
<dbReference type="Gene3D" id="3.40.47.10">
    <property type="match status" value="2"/>
</dbReference>
<dbReference type="Pfam" id="PF02803">
    <property type="entry name" value="Thiolase_C"/>
    <property type="match status" value="1"/>
</dbReference>
<dbReference type="Pfam" id="PF00108">
    <property type="entry name" value="Thiolase_N"/>
    <property type="match status" value="1"/>
</dbReference>
<dbReference type="AlphaFoldDB" id="A0A3Q9RPI7"/>
<dbReference type="OrthoDB" id="9764892at2"/>
<evidence type="ECO:0000313" key="8">
    <source>
        <dbReference type="Proteomes" id="UP000283095"/>
    </source>
</evidence>
<reference evidence="7 8" key="1">
    <citation type="submission" date="2018-01" db="EMBL/GenBank/DDBJ databases">
        <title>Bacillus asahii Genome sequencing and assembly.</title>
        <authorList>
            <person name="Jiang H."/>
            <person name="Feng Y."/>
            <person name="Zhao F."/>
            <person name="Lin X."/>
        </authorList>
    </citation>
    <scope>NUCLEOTIDE SEQUENCE [LARGE SCALE GENOMIC DNA]</scope>
    <source>
        <strain evidence="7 8">OM18</strain>
    </source>
</reference>
<dbReference type="InterPro" id="IPR020613">
    <property type="entry name" value="Thiolase_CS"/>
</dbReference>
<dbReference type="KEGG" id="pasa:BAOM_2790"/>
<keyword evidence="4 6" id="KW-0012">Acyltransferase</keyword>
<keyword evidence="3 6" id="KW-0808">Transferase</keyword>
<gene>
    <name evidence="7" type="ORF">BAOM_2790</name>
</gene>
<dbReference type="InterPro" id="IPR020617">
    <property type="entry name" value="Thiolase_C"/>
</dbReference>
<dbReference type="InterPro" id="IPR002155">
    <property type="entry name" value="Thiolase"/>
</dbReference>
<dbReference type="EC" id="2.3.1.9" evidence="2"/>
<dbReference type="NCBIfam" id="TIGR01930">
    <property type="entry name" value="AcCoA-C-Actrans"/>
    <property type="match status" value="1"/>
</dbReference>
<name>A0A3Q9RPI7_9BACI</name>
<dbReference type="GO" id="GO:0006635">
    <property type="term" value="P:fatty acid beta-oxidation"/>
    <property type="evidence" value="ECO:0007669"/>
    <property type="project" value="TreeGrafter"/>
</dbReference>
<accession>A0A3Q9RPI7</accession>
<evidence type="ECO:0000256" key="3">
    <source>
        <dbReference type="ARBA" id="ARBA00022679"/>
    </source>
</evidence>
<dbReference type="PIRSF" id="PIRSF000429">
    <property type="entry name" value="Ac-CoA_Ac_transf"/>
    <property type="match status" value="1"/>
</dbReference>
<dbReference type="Proteomes" id="UP000283095">
    <property type="component" value="Chromosome"/>
</dbReference>
<evidence type="ECO:0000256" key="4">
    <source>
        <dbReference type="ARBA" id="ARBA00023315"/>
    </source>
</evidence>
<dbReference type="PANTHER" id="PTHR18919:SF107">
    <property type="entry name" value="ACETYL-COA ACETYLTRANSFERASE, CYTOSOLIC"/>
    <property type="match status" value="1"/>
</dbReference>
<dbReference type="PROSITE" id="PS00099">
    <property type="entry name" value="THIOLASE_3"/>
    <property type="match status" value="1"/>
</dbReference>
<protein>
    <recommendedName>
        <fullName evidence="2">acetyl-CoA C-acetyltransferase</fullName>
        <ecNumber evidence="2">2.3.1.9</ecNumber>
    </recommendedName>
    <alternativeName>
        <fullName evidence="5">Acetoacetyl-CoA thiolase</fullName>
    </alternativeName>
</protein>
<dbReference type="GO" id="GO:0003985">
    <property type="term" value="F:acetyl-CoA C-acetyltransferase activity"/>
    <property type="evidence" value="ECO:0007669"/>
    <property type="project" value="UniProtKB-EC"/>
</dbReference>
<dbReference type="InterPro" id="IPR020616">
    <property type="entry name" value="Thiolase_N"/>
</dbReference>
<dbReference type="PROSITE" id="PS00098">
    <property type="entry name" value="THIOLASE_1"/>
    <property type="match status" value="1"/>
</dbReference>
<organism evidence="7 8">
    <name type="scientific">Peribacillus asahii</name>
    <dbReference type="NCBI Taxonomy" id="228899"/>
    <lineage>
        <taxon>Bacteria</taxon>
        <taxon>Bacillati</taxon>
        <taxon>Bacillota</taxon>
        <taxon>Bacilli</taxon>
        <taxon>Bacillales</taxon>
        <taxon>Bacillaceae</taxon>
        <taxon>Peribacillus</taxon>
    </lineage>
</organism>
<dbReference type="InterPro" id="IPR020610">
    <property type="entry name" value="Thiolase_AS"/>
</dbReference>
<dbReference type="InterPro" id="IPR020615">
    <property type="entry name" value="Thiolase_acyl_enz_int_AS"/>
</dbReference>
<dbReference type="PROSITE" id="PS00737">
    <property type="entry name" value="THIOLASE_2"/>
    <property type="match status" value="1"/>
</dbReference>
<evidence type="ECO:0000313" key="7">
    <source>
        <dbReference type="EMBL" id="AZV43399.1"/>
    </source>
</evidence>
<evidence type="ECO:0000256" key="6">
    <source>
        <dbReference type="RuleBase" id="RU003557"/>
    </source>
</evidence>
<evidence type="ECO:0000256" key="2">
    <source>
        <dbReference type="ARBA" id="ARBA00012705"/>
    </source>
</evidence>